<keyword evidence="6" id="KW-0560">Oxidoreductase</keyword>
<evidence type="ECO:0000256" key="4">
    <source>
        <dbReference type="ARBA" id="ARBA00022723"/>
    </source>
</evidence>
<organism evidence="13 14">
    <name type="scientific">Paenibacillus agricola</name>
    <dbReference type="NCBI Taxonomy" id="2716264"/>
    <lineage>
        <taxon>Bacteria</taxon>
        <taxon>Bacillati</taxon>
        <taxon>Bacillota</taxon>
        <taxon>Bacilli</taxon>
        <taxon>Bacillales</taxon>
        <taxon>Paenibacillaceae</taxon>
        <taxon>Paenibacillus</taxon>
    </lineage>
</organism>
<feature type="transmembrane region" description="Helical" evidence="12">
    <location>
        <begin position="244"/>
        <end position="264"/>
    </location>
</feature>
<proteinExistence type="predicted"/>
<evidence type="ECO:0000256" key="11">
    <source>
        <dbReference type="ARBA" id="ARBA00023444"/>
    </source>
</evidence>
<dbReference type="EMBL" id="JAAOIW010000003">
    <property type="protein sequence ID" value="NHN30392.1"/>
    <property type="molecule type" value="Genomic_DNA"/>
</dbReference>
<accession>A0ABX0J2M2</accession>
<evidence type="ECO:0000256" key="6">
    <source>
        <dbReference type="ARBA" id="ARBA00023002"/>
    </source>
</evidence>
<keyword evidence="8" id="KW-0350">Heme biosynthesis</keyword>
<evidence type="ECO:0000256" key="2">
    <source>
        <dbReference type="ARBA" id="ARBA00022475"/>
    </source>
</evidence>
<keyword evidence="14" id="KW-1185">Reference proteome</keyword>
<keyword evidence="2" id="KW-1003">Cell membrane</keyword>
<protein>
    <submittedName>
        <fullName evidence="13">Heme A synthase</fullName>
    </submittedName>
</protein>
<name>A0ABX0J2M2_9BACL</name>
<evidence type="ECO:0000313" key="14">
    <source>
        <dbReference type="Proteomes" id="UP001165962"/>
    </source>
</evidence>
<evidence type="ECO:0000256" key="9">
    <source>
        <dbReference type="ARBA" id="ARBA00023136"/>
    </source>
</evidence>
<comment type="caution">
    <text evidence="13">The sequence shown here is derived from an EMBL/GenBank/DDBJ whole genome shotgun (WGS) entry which is preliminary data.</text>
</comment>
<keyword evidence="9 12" id="KW-0472">Membrane</keyword>
<comment type="subcellular location">
    <subcellularLocation>
        <location evidence="1">Membrane</location>
        <topology evidence="1">Multi-pass membrane protein</topology>
    </subcellularLocation>
</comment>
<keyword evidence="4" id="KW-0479">Metal-binding</keyword>
<evidence type="ECO:0000256" key="5">
    <source>
        <dbReference type="ARBA" id="ARBA00022989"/>
    </source>
</evidence>
<feature type="transmembrane region" description="Helical" evidence="12">
    <location>
        <begin position="12"/>
        <end position="29"/>
    </location>
</feature>
<feature type="transmembrane region" description="Helical" evidence="12">
    <location>
        <begin position="153"/>
        <end position="178"/>
    </location>
</feature>
<dbReference type="Proteomes" id="UP001165962">
    <property type="component" value="Unassembled WGS sequence"/>
</dbReference>
<evidence type="ECO:0000256" key="3">
    <source>
        <dbReference type="ARBA" id="ARBA00022692"/>
    </source>
</evidence>
<feature type="transmembrane region" description="Helical" evidence="12">
    <location>
        <begin position="64"/>
        <end position="84"/>
    </location>
</feature>
<dbReference type="RefSeq" id="WP_166149330.1">
    <property type="nucleotide sequence ID" value="NZ_JAAOIW010000003.1"/>
</dbReference>
<feature type="transmembrane region" description="Helical" evidence="12">
    <location>
        <begin position="276"/>
        <end position="297"/>
    </location>
</feature>
<evidence type="ECO:0000256" key="7">
    <source>
        <dbReference type="ARBA" id="ARBA00023004"/>
    </source>
</evidence>
<evidence type="ECO:0000256" key="1">
    <source>
        <dbReference type="ARBA" id="ARBA00004141"/>
    </source>
</evidence>
<evidence type="ECO:0000313" key="13">
    <source>
        <dbReference type="EMBL" id="NHN30392.1"/>
    </source>
</evidence>
<dbReference type="PANTHER" id="PTHR35457">
    <property type="entry name" value="HEME A SYNTHASE"/>
    <property type="match status" value="1"/>
</dbReference>
<dbReference type="Pfam" id="PF02628">
    <property type="entry name" value="COX15-CtaA"/>
    <property type="match status" value="2"/>
</dbReference>
<feature type="transmembrane region" description="Helical" evidence="12">
    <location>
        <begin position="211"/>
        <end position="232"/>
    </location>
</feature>
<keyword evidence="10" id="KW-1015">Disulfide bond</keyword>
<sequence>MNLQKWLKGFSFASMYGMFLILVMGALVTKTESGRGCGDDWPLCNGKFVPAYTIDSIIEYSHRFVVGVVGIILLIAFILVWMYSNRKDAKVFVSGAMFFTVLQALLGALAVIWPQSSSVLALHFGFSLMAFAFTLLLSLVYTRFGSGLSGATLSLTAGVRWGVFLITLYSYAVVYLGAFVRHTESSGGCIGWPLCNGSFIPELVGPTRVVFAHRLGAALLFVLLAWLFMAIRSQMRAEENMYQAAKWALILVITQIFSGAFVTLSMGYDSYLVASLLHAVLVSCLFGILCYLSVLAFQAKKGDRQAYGAR</sequence>
<reference evidence="13" key="1">
    <citation type="submission" date="2020-03" db="EMBL/GenBank/DDBJ databases">
        <title>Draft sequencing of Paenibacilllus sp. S3N08.</title>
        <authorList>
            <person name="Kim D.-U."/>
        </authorList>
    </citation>
    <scope>NUCLEOTIDE SEQUENCE</scope>
    <source>
        <strain evidence="13">S3N08</strain>
    </source>
</reference>
<dbReference type="InterPro" id="IPR003780">
    <property type="entry name" value="COX15/CtaA_fam"/>
</dbReference>
<evidence type="ECO:0000256" key="10">
    <source>
        <dbReference type="ARBA" id="ARBA00023157"/>
    </source>
</evidence>
<evidence type="ECO:0000256" key="12">
    <source>
        <dbReference type="SAM" id="Phobius"/>
    </source>
</evidence>
<gene>
    <name evidence="13" type="ORF">G9U52_11160</name>
</gene>
<keyword evidence="7" id="KW-0408">Iron</keyword>
<comment type="pathway">
    <text evidence="11">Porphyrin-containing compound metabolism.</text>
</comment>
<feature type="transmembrane region" description="Helical" evidence="12">
    <location>
        <begin position="119"/>
        <end position="141"/>
    </location>
</feature>
<feature type="transmembrane region" description="Helical" evidence="12">
    <location>
        <begin position="91"/>
        <end position="113"/>
    </location>
</feature>
<dbReference type="InterPro" id="IPR050450">
    <property type="entry name" value="COX15/CtaA_HemeA_synthase"/>
</dbReference>
<keyword evidence="5 12" id="KW-1133">Transmembrane helix</keyword>
<dbReference type="PANTHER" id="PTHR35457:SF1">
    <property type="entry name" value="HEME A SYNTHASE"/>
    <property type="match status" value="1"/>
</dbReference>
<evidence type="ECO:0000256" key="8">
    <source>
        <dbReference type="ARBA" id="ARBA00023133"/>
    </source>
</evidence>
<keyword evidence="3 12" id="KW-0812">Transmembrane</keyword>